<dbReference type="InterPro" id="IPR050267">
    <property type="entry name" value="Anti-sigma-factor_SerPK"/>
</dbReference>
<feature type="domain" description="Histidine kinase/HSP90-like ATPase" evidence="2">
    <location>
        <begin position="26"/>
        <end position="140"/>
    </location>
</feature>
<evidence type="ECO:0000256" key="1">
    <source>
        <dbReference type="ARBA" id="ARBA00022527"/>
    </source>
</evidence>
<dbReference type="SUPFAM" id="SSF55874">
    <property type="entry name" value="ATPase domain of HSP90 chaperone/DNA topoisomerase II/histidine kinase"/>
    <property type="match status" value="1"/>
</dbReference>
<gene>
    <name evidence="3" type="ORF">METZ01_LOCUS269970</name>
</gene>
<dbReference type="InterPro" id="IPR036890">
    <property type="entry name" value="HATPase_C_sf"/>
</dbReference>
<dbReference type="CDD" id="cd16936">
    <property type="entry name" value="HATPase_RsbW-like"/>
    <property type="match status" value="1"/>
</dbReference>
<dbReference type="AlphaFoldDB" id="A0A382JZC8"/>
<keyword evidence="1" id="KW-0418">Kinase</keyword>
<evidence type="ECO:0000259" key="2">
    <source>
        <dbReference type="Pfam" id="PF13581"/>
    </source>
</evidence>
<keyword evidence="1" id="KW-0723">Serine/threonine-protein kinase</keyword>
<reference evidence="3" key="1">
    <citation type="submission" date="2018-05" db="EMBL/GenBank/DDBJ databases">
        <authorList>
            <person name="Lanie J.A."/>
            <person name="Ng W.-L."/>
            <person name="Kazmierczak K.M."/>
            <person name="Andrzejewski T.M."/>
            <person name="Davidsen T.M."/>
            <person name="Wayne K.J."/>
            <person name="Tettelin H."/>
            <person name="Glass J.I."/>
            <person name="Rusch D."/>
            <person name="Podicherti R."/>
            <person name="Tsui H.-C.T."/>
            <person name="Winkler M.E."/>
        </authorList>
    </citation>
    <scope>NUCLEOTIDE SEQUENCE</scope>
</reference>
<dbReference type="PANTHER" id="PTHR35526">
    <property type="entry name" value="ANTI-SIGMA-F FACTOR RSBW-RELATED"/>
    <property type="match status" value="1"/>
</dbReference>
<name>A0A382JZC8_9ZZZZ</name>
<dbReference type="PANTHER" id="PTHR35526:SF3">
    <property type="entry name" value="ANTI-SIGMA-F FACTOR RSBW"/>
    <property type="match status" value="1"/>
</dbReference>
<accession>A0A382JZC8</accession>
<dbReference type="Gene3D" id="3.30.565.10">
    <property type="entry name" value="Histidine kinase-like ATPase, C-terminal domain"/>
    <property type="match status" value="1"/>
</dbReference>
<evidence type="ECO:0000313" key="3">
    <source>
        <dbReference type="EMBL" id="SVC17116.1"/>
    </source>
</evidence>
<protein>
    <recommendedName>
        <fullName evidence="2">Histidine kinase/HSP90-like ATPase domain-containing protein</fullName>
    </recommendedName>
</protein>
<proteinExistence type="predicted"/>
<dbReference type="GO" id="GO:0004674">
    <property type="term" value="F:protein serine/threonine kinase activity"/>
    <property type="evidence" value="ECO:0007669"/>
    <property type="project" value="UniProtKB-KW"/>
</dbReference>
<organism evidence="3">
    <name type="scientific">marine metagenome</name>
    <dbReference type="NCBI Taxonomy" id="408172"/>
    <lineage>
        <taxon>unclassified sequences</taxon>
        <taxon>metagenomes</taxon>
        <taxon>ecological metagenomes</taxon>
    </lineage>
</organism>
<dbReference type="Pfam" id="PF13581">
    <property type="entry name" value="HATPase_c_2"/>
    <property type="match status" value="1"/>
</dbReference>
<keyword evidence="1" id="KW-0808">Transferase</keyword>
<dbReference type="InterPro" id="IPR003594">
    <property type="entry name" value="HATPase_dom"/>
</dbReference>
<dbReference type="EMBL" id="UINC01077204">
    <property type="protein sequence ID" value="SVC17116.1"/>
    <property type="molecule type" value="Genomic_DNA"/>
</dbReference>
<sequence length="142" mass="16020">MVSNNFPKGTEVDLKIPMVPDMELAAAKTAEAMAEYAHFSDDEIEEIKMAIIETCINAFEHSESMDRNVYISFHVDKKKMVVEIMDKGKGFVKKDVETPDIAKKIHAEYKRGWGMQLIESLMDEVDVQSGEDGTVVSLTKFI</sequence>